<dbReference type="Proteomes" id="UP000323188">
    <property type="component" value="Unassembled WGS sequence"/>
</dbReference>
<dbReference type="AlphaFoldDB" id="A0A5B2TUS5"/>
<name>A0A5B2TUS5_9FLAO</name>
<proteinExistence type="predicted"/>
<comment type="caution">
    <text evidence="1">The sequence shown here is derived from an EMBL/GenBank/DDBJ whole genome shotgun (WGS) entry which is preliminary data.</text>
</comment>
<organism evidence="1 2">
    <name type="scientific">Maribacter flavus</name>
    <dbReference type="NCBI Taxonomy" id="1658664"/>
    <lineage>
        <taxon>Bacteria</taxon>
        <taxon>Pseudomonadati</taxon>
        <taxon>Bacteroidota</taxon>
        <taxon>Flavobacteriia</taxon>
        <taxon>Flavobacteriales</taxon>
        <taxon>Flavobacteriaceae</taxon>
        <taxon>Maribacter</taxon>
    </lineage>
</organism>
<evidence type="ECO:0000313" key="2">
    <source>
        <dbReference type="Proteomes" id="UP000323188"/>
    </source>
</evidence>
<protein>
    <submittedName>
        <fullName evidence="1">Peptide methionine sulfoxide reductase</fullName>
    </submittedName>
</protein>
<sequence>MDFQKFPEGYSTGMYQGKKYGISKTTFNNGKSLKLYAEELGGSDFISMNFYSTKEKELLKPCEMPEAKVVDFLNKVKLLNPMGS</sequence>
<dbReference type="RefSeq" id="WP_154920151.1">
    <property type="nucleotide sequence ID" value="NZ_VUOE01000002.1"/>
</dbReference>
<accession>A0A5B2TUS5</accession>
<reference evidence="1 2" key="1">
    <citation type="submission" date="2019-09" db="EMBL/GenBank/DDBJ databases">
        <authorList>
            <person name="Khan S.A."/>
            <person name="Jeon C.O."/>
            <person name="Chun B.H."/>
            <person name="Jeong S.E."/>
        </authorList>
    </citation>
    <scope>NUCLEOTIDE SEQUENCE [LARGE SCALE GENOMIC DNA]</scope>
    <source>
        <strain evidence="1 2">KCTC 42508</strain>
    </source>
</reference>
<dbReference type="EMBL" id="VUOE01000002">
    <property type="protein sequence ID" value="KAA2217450.1"/>
    <property type="molecule type" value="Genomic_DNA"/>
</dbReference>
<gene>
    <name evidence="1" type="ORF">F0361_16035</name>
</gene>
<evidence type="ECO:0000313" key="1">
    <source>
        <dbReference type="EMBL" id="KAA2217450.1"/>
    </source>
</evidence>